<accession>A0ABN9M5G8</accession>
<dbReference type="CDD" id="cd20613">
    <property type="entry name" value="CYP46A1-like"/>
    <property type="match status" value="1"/>
</dbReference>
<keyword evidence="3" id="KW-0812">Transmembrane</keyword>
<dbReference type="Proteomes" id="UP001176940">
    <property type="component" value="Unassembled WGS sequence"/>
</dbReference>
<feature type="transmembrane region" description="Helical" evidence="3">
    <location>
        <begin position="60"/>
        <end position="85"/>
    </location>
</feature>
<protein>
    <recommendedName>
        <fullName evidence="6">Cytochrome P450</fullName>
    </recommendedName>
</protein>
<dbReference type="Gene3D" id="1.10.630.10">
    <property type="entry name" value="Cytochrome P450"/>
    <property type="match status" value="2"/>
</dbReference>
<organism evidence="4 5">
    <name type="scientific">Ranitomeya imitator</name>
    <name type="common">mimic poison frog</name>
    <dbReference type="NCBI Taxonomy" id="111125"/>
    <lineage>
        <taxon>Eukaryota</taxon>
        <taxon>Metazoa</taxon>
        <taxon>Chordata</taxon>
        <taxon>Craniata</taxon>
        <taxon>Vertebrata</taxon>
        <taxon>Euteleostomi</taxon>
        <taxon>Amphibia</taxon>
        <taxon>Batrachia</taxon>
        <taxon>Anura</taxon>
        <taxon>Neobatrachia</taxon>
        <taxon>Hyloidea</taxon>
        <taxon>Dendrobatidae</taxon>
        <taxon>Dendrobatinae</taxon>
        <taxon>Ranitomeya</taxon>
    </lineage>
</organism>
<dbReference type="PANTHER" id="PTHR24293">
    <property type="entry name" value="CYTOCHROME P450 FAMILY 46 SUBFAMILY A"/>
    <property type="match status" value="1"/>
</dbReference>
<comment type="similarity">
    <text evidence="1">Belongs to the cytochrome P450 family.</text>
</comment>
<proteinExistence type="inferred from homology"/>
<dbReference type="PRINTS" id="PR00463">
    <property type="entry name" value="EP450I"/>
</dbReference>
<dbReference type="SUPFAM" id="SSF48264">
    <property type="entry name" value="Cytochrome P450"/>
    <property type="match status" value="2"/>
</dbReference>
<dbReference type="InterPro" id="IPR039983">
    <property type="entry name" value="CYP46A1"/>
</dbReference>
<keyword evidence="5" id="KW-1185">Reference proteome</keyword>
<evidence type="ECO:0000313" key="5">
    <source>
        <dbReference type="Proteomes" id="UP001176940"/>
    </source>
</evidence>
<dbReference type="InterPro" id="IPR002401">
    <property type="entry name" value="Cyt_P450_E_grp-I"/>
</dbReference>
<dbReference type="InterPro" id="IPR036396">
    <property type="entry name" value="Cyt_P450_sf"/>
</dbReference>
<dbReference type="EMBL" id="CAUEEQ010047724">
    <property type="protein sequence ID" value="CAJ0959476.1"/>
    <property type="molecule type" value="Genomic_DNA"/>
</dbReference>
<dbReference type="Pfam" id="PF00067">
    <property type="entry name" value="p450"/>
    <property type="match status" value="1"/>
</dbReference>
<sequence>MIGTSVDCSTRLSVLIAKHLPLPGYAASPPPHYISCILPCAAADNPLTSAHSLWPLAMTLWSLISGALLLLLGLAAVFFLLYCAYIQYIHMKYDHIPGPPRDSFLMGHYPTVVKVTENNELIFDYFLDWAEKYGPVVRINGFHTVIVLASSPEAIKELLMSTKHPKDKFYEDIFYLFGVRFLGNGLLTDRNYDRWHKQRRLMDPAFSRPYLMGLMGTFNEKAEELMERLNEKADNKSEVVMHDLLNRMTLDVIAKVAFDMDLNALHDDQTPFPRAISMALKGFVEIRNPLVQFMPSKQKIIKETRESIQLLRKTGRECIEKRQQMVQDGAEVPTDILTQILKGGALEGECDIEVIIDNFVTFFIAGQETTANQLAFAVQELAQNPEILQKVQAEVDEVIGSRRDIEYDDLGKLRYLSQVLKETLRLYPPAPGTSRLLEEDMIIEGVRIPKNTPVLAYSYVTGRMEQYFKDPLTFDPDRFSRDSPKFDCPLQKLELSIQGKTGSYYLKEDGGPLFRVLWRTKLLLPIDFNENCTVLHLFPILPRTALLCRTSVCTGTQMFNIYTGYRHTETTLQRYDNDVDRCSVAVGRWRAVTQTALQRPTIPKSPGNQGKHRVTKRRAALSNPIFTLVTSINMEAKVVMAKLVQRFDFQLVEGQMFKIQDTGTLRPMDGTKCRLRVREKQ</sequence>
<evidence type="ECO:0000313" key="4">
    <source>
        <dbReference type="EMBL" id="CAJ0959476.1"/>
    </source>
</evidence>
<comment type="caution">
    <text evidence="4">The sequence shown here is derived from an EMBL/GenBank/DDBJ whole genome shotgun (WGS) entry which is preliminary data.</text>
</comment>
<gene>
    <name evidence="4" type="ORF">RIMI_LOCUS16815548</name>
</gene>
<dbReference type="InterPro" id="IPR001128">
    <property type="entry name" value="Cyt_P450"/>
</dbReference>
<keyword evidence="3" id="KW-1133">Transmembrane helix</keyword>
<name>A0ABN9M5G8_9NEOB</name>
<evidence type="ECO:0000256" key="1">
    <source>
        <dbReference type="ARBA" id="ARBA00010617"/>
    </source>
</evidence>
<evidence type="ECO:0000256" key="2">
    <source>
        <dbReference type="ARBA" id="ARBA00023004"/>
    </source>
</evidence>
<reference evidence="4" key="1">
    <citation type="submission" date="2023-07" db="EMBL/GenBank/DDBJ databases">
        <authorList>
            <person name="Stuckert A."/>
        </authorList>
    </citation>
    <scope>NUCLEOTIDE SEQUENCE</scope>
</reference>
<dbReference type="PANTHER" id="PTHR24293:SF1">
    <property type="entry name" value="CHOLESTEROL 24-HYDROXYLASE"/>
    <property type="match status" value="1"/>
</dbReference>
<evidence type="ECO:0008006" key="6">
    <source>
        <dbReference type="Google" id="ProtNLM"/>
    </source>
</evidence>
<keyword evidence="3" id="KW-0472">Membrane</keyword>
<keyword evidence="2" id="KW-0408">Iron</keyword>
<evidence type="ECO:0000256" key="3">
    <source>
        <dbReference type="SAM" id="Phobius"/>
    </source>
</evidence>